<comment type="caution">
    <text evidence="1">The sequence shown here is derived from an EMBL/GenBank/DDBJ whole genome shotgun (WGS) entry which is preliminary data.</text>
</comment>
<reference evidence="1 2" key="1">
    <citation type="journal article" date="2014" name="Nature">
        <title>An environmental bacterial taxon with a large and distinct metabolic repertoire.</title>
        <authorList>
            <person name="Wilson M.C."/>
            <person name="Mori T."/>
            <person name="Ruckert C."/>
            <person name="Uria A.R."/>
            <person name="Helf M.J."/>
            <person name="Takada K."/>
            <person name="Gernert C."/>
            <person name="Steffens U.A."/>
            <person name="Heycke N."/>
            <person name="Schmitt S."/>
            <person name="Rinke C."/>
            <person name="Helfrich E.J."/>
            <person name="Brachmann A.O."/>
            <person name="Gurgui C."/>
            <person name="Wakimoto T."/>
            <person name="Kracht M."/>
            <person name="Crusemann M."/>
            <person name="Hentschel U."/>
            <person name="Abe I."/>
            <person name="Matsunaga S."/>
            <person name="Kalinowski J."/>
            <person name="Takeyama H."/>
            <person name="Piel J."/>
        </authorList>
    </citation>
    <scope>NUCLEOTIDE SEQUENCE [LARGE SCALE GENOMIC DNA]</scope>
    <source>
        <strain evidence="2">TSY1</strain>
    </source>
</reference>
<dbReference type="Proteomes" id="UP000019141">
    <property type="component" value="Unassembled WGS sequence"/>
</dbReference>
<gene>
    <name evidence="1" type="ORF">ETSY1_41695</name>
</gene>
<evidence type="ECO:0000313" key="1">
    <source>
        <dbReference type="EMBL" id="ETW92881.1"/>
    </source>
</evidence>
<proteinExistence type="predicted"/>
<dbReference type="Pfam" id="PF21863">
    <property type="entry name" value="HTH_67"/>
    <property type="match status" value="1"/>
</dbReference>
<dbReference type="EMBL" id="AZHW01001351">
    <property type="protein sequence ID" value="ETW92881.1"/>
    <property type="molecule type" value="Genomic_DNA"/>
</dbReference>
<dbReference type="NCBIfam" id="NF047719">
    <property type="entry name" value="SCO6745_fam_HTH"/>
    <property type="match status" value="1"/>
</dbReference>
<organism evidence="1 2">
    <name type="scientific">Entotheonella factor</name>
    <dbReference type="NCBI Taxonomy" id="1429438"/>
    <lineage>
        <taxon>Bacteria</taxon>
        <taxon>Pseudomonadati</taxon>
        <taxon>Nitrospinota/Tectimicrobiota group</taxon>
        <taxon>Candidatus Tectimicrobiota</taxon>
        <taxon>Candidatus Entotheonellia</taxon>
        <taxon>Candidatus Entotheonellales</taxon>
        <taxon>Candidatus Entotheonellaceae</taxon>
        <taxon>Candidatus Entotheonella</taxon>
    </lineage>
</organism>
<dbReference type="HOGENOM" id="CLU_061724_0_0_7"/>
<evidence type="ECO:0008006" key="3">
    <source>
        <dbReference type="Google" id="ProtNLM"/>
    </source>
</evidence>
<keyword evidence="2" id="KW-1185">Reference proteome</keyword>
<sequence length="303" mass="32663">MMPTSTDLARRTRRLRNVAEPIAASVFFAPEAHAAYAELGFPNPGGEEFGIAKFDWDVYFVSRAACMGQVHGDVAAAVFGVFPHPLVSNAIAHGWTLTNPTDILAARQRGAIAALERLLGGVPEGTDRAVALLKRGLDAAHTSGKPVFSGLRTIGWTGTPLGDLWRACDMYREHRGDAHVMAWAAHGLNGCEACILNDLRQGLDLGSYVRTRGWTAEEVGAAIDALRARGWVVGNALSEAGREGREVIEVATDIQQVSIVNAIGDDFNELVERLTPWRDAIVAGRGYPGRGYIEQAGKRVQHT</sequence>
<dbReference type="InterPro" id="IPR054058">
    <property type="entry name" value="HTH_67"/>
</dbReference>
<protein>
    <recommendedName>
        <fullName evidence="3">SalK</fullName>
    </recommendedName>
</protein>
<dbReference type="AlphaFoldDB" id="W4L6D2"/>
<name>W4L6D2_ENTF1</name>
<evidence type="ECO:0000313" key="2">
    <source>
        <dbReference type="Proteomes" id="UP000019141"/>
    </source>
</evidence>
<accession>W4L6D2</accession>